<evidence type="ECO:0000313" key="5">
    <source>
        <dbReference type="EMBL" id="CAH1269784.1"/>
    </source>
</evidence>
<name>A0A8K0A9A4_BRALA</name>
<keyword evidence="4" id="KW-0732">Signal</keyword>
<dbReference type="AlphaFoldDB" id="A0A8K0A9A4"/>
<reference evidence="5" key="1">
    <citation type="submission" date="2022-01" db="EMBL/GenBank/DDBJ databases">
        <authorList>
            <person name="Braso-Vives M."/>
        </authorList>
    </citation>
    <scope>NUCLEOTIDE SEQUENCE</scope>
</reference>
<dbReference type="PANTHER" id="PTHR24652">
    <property type="entry name" value="LOW-DENSITY LIPOPROTEIN RECEPTOR CLASS A DOMAIN-CONTAINING PROTEIN 2"/>
    <property type="match status" value="1"/>
</dbReference>
<keyword evidence="1" id="KW-1015">Disulfide bond</keyword>
<evidence type="ECO:0000256" key="1">
    <source>
        <dbReference type="ARBA" id="ARBA00023157"/>
    </source>
</evidence>
<dbReference type="CDD" id="cd00112">
    <property type="entry name" value="LDLa"/>
    <property type="match status" value="1"/>
</dbReference>
<accession>A0A8K0A9A4</accession>
<dbReference type="InterPro" id="IPR042333">
    <property type="entry name" value="LRAD2/Mig-13-like"/>
</dbReference>
<dbReference type="PROSITE" id="PS50068">
    <property type="entry name" value="LDLRA_2"/>
    <property type="match status" value="1"/>
</dbReference>
<gene>
    <name evidence="5" type="primary">LDLRAD2</name>
    <name evidence="5" type="ORF">BLAG_LOCUS22310</name>
</gene>
<keyword evidence="6" id="KW-1185">Reference proteome</keyword>
<dbReference type="SMART" id="SM00192">
    <property type="entry name" value="LDLa"/>
    <property type="match status" value="1"/>
</dbReference>
<dbReference type="PANTHER" id="PTHR24652:SF67">
    <property type="entry name" value="LOW-DENSITY LIPOPROTEIN RECEPTOR CLASS A DOMAIN-CONTAINING PROTEIN 2"/>
    <property type="match status" value="1"/>
</dbReference>
<feature type="chain" id="PRO_5035478725" evidence="4">
    <location>
        <begin position="47"/>
        <end position="446"/>
    </location>
</feature>
<feature type="region of interest" description="Disordered" evidence="3">
    <location>
        <begin position="361"/>
        <end position="386"/>
    </location>
</feature>
<proteinExistence type="predicted"/>
<dbReference type="SUPFAM" id="SSF49854">
    <property type="entry name" value="Spermadhesin, CUB domain"/>
    <property type="match status" value="1"/>
</dbReference>
<evidence type="ECO:0000256" key="3">
    <source>
        <dbReference type="SAM" id="MobiDB-lite"/>
    </source>
</evidence>
<dbReference type="OrthoDB" id="6514358at2759"/>
<dbReference type="Gene3D" id="2.60.120.290">
    <property type="entry name" value="Spermadhesin, CUB domain"/>
    <property type="match status" value="1"/>
</dbReference>
<comment type="caution">
    <text evidence="2">Lacks conserved residue(s) required for the propagation of feature annotation.</text>
</comment>
<protein>
    <submittedName>
        <fullName evidence="5">LDLRAD2 protein</fullName>
    </submittedName>
</protein>
<dbReference type="InterPro" id="IPR035914">
    <property type="entry name" value="Sperma_CUB_dom_sf"/>
</dbReference>
<dbReference type="EMBL" id="OV696692">
    <property type="protein sequence ID" value="CAH1269784.1"/>
    <property type="molecule type" value="Genomic_DNA"/>
</dbReference>
<evidence type="ECO:0000256" key="2">
    <source>
        <dbReference type="PROSITE-ProRule" id="PRU00124"/>
    </source>
</evidence>
<dbReference type="Gene3D" id="4.10.400.10">
    <property type="entry name" value="Low-density Lipoprotein Receptor"/>
    <property type="match status" value="1"/>
</dbReference>
<evidence type="ECO:0000313" key="6">
    <source>
        <dbReference type="Proteomes" id="UP000838412"/>
    </source>
</evidence>
<sequence>MSSSMGPERRSRVCARFDGRRHASQTCGRGLRLLCFLSFTVSLCQGQGLPTITMVNSCGTLDQDNGKIVESHDDAVSDFVTSSPLDCSLTLQVPSPYTNILFQFRFFEITSSLTTTTTSTPTSNSPVGTTQSAADVCNDVGAHVTFYDGSSSSASVLLGPLCGSTTPGSVIATAGNLTMRLVISASSAQVSFVGDYTSFHTDTGSCTGGNLFQCTNSRCIAYDLTCDQTGIDNCGDASDQSFGPPANCNPTTAPPAVVTEEGLSPAVVGVVGTMGSLTSVAALYWLLWKPGWLTWRLSSLRHVKYLSSIGPHCLTCSQFCQNKLCSPLDACLGTGATLVTVTPVGITIVVAEAEASSSTAASQNAHIVKKEPTKTRLTKRPGSPSVAVAPAPAAAAAAAASSPFLSVDYGRSDLVRLTTDRARPREGDYLDQYVWASKKRLGMELL</sequence>
<dbReference type="InterPro" id="IPR002172">
    <property type="entry name" value="LDrepeatLR_classA_rpt"/>
</dbReference>
<dbReference type="InterPro" id="IPR036055">
    <property type="entry name" value="LDL_receptor-like_sf"/>
</dbReference>
<dbReference type="Proteomes" id="UP000838412">
    <property type="component" value="Chromosome 7"/>
</dbReference>
<evidence type="ECO:0000256" key="4">
    <source>
        <dbReference type="SAM" id="SignalP"/>
    </source>
</evidence>
<organism evidence="5 6">
    <name type="scientific">Branchiostoma lanceolatum</name>
    <name type="common">Common lancelet</name>
    <name type="synonym">Amphioxus lanceolatum</name>
    <dbReference type="NCBI Taxonomy" id="7740"/>
    <lineage>
        <taxon>Eukaryota</taxon>
        <taxon>Metazoa</taxon>
        <taxon>Chordata</taxon>
        <taxon>Cephalochordata</taxon>
        <taxon>Leptocardii</taxon>
        <taxon>Amphioxiformes</taxon>
        <taxon>Branchiostomatidae</taxon>
        <taxon>Branchiostoma</taxon>
    </lineage>
</organism>
<feature type="signal peptide" evidence="4">
    <location>
        <begin position="1"/>
        <end position="46"/>
    </location>
</feature>